<evidence type="ECO:0000313" key="1">
    <source>
        <dbReference type="EMBL" id="HAJ0998033.1"/>
    </source>
</evidence>
<reference evidence="3 4" key="2">
    <citation type="submission" date="2018-11" db="EMBL/GenBank/DDBJ databases">
        <title>Enterobacteriaceae from Patient.</title>
        <authorList>
            <person name="Shen C."/>
            <person name="Yang Y."/>
            <person name="Tian G."/>
        </authorList>
    </citation>
    <scope>NUCLEOTIDE SEQUENCE [LARGE SCALE GENOMIC DNA]</scope>
    <source>
        <strain evidence="3 4">GBGD28</strain>
    </source>
</reference>
<dbReference type="RefSeq" id="WP_001546830.1">
    <property type="nucleotide sequence ID" value="NZ_AP022098.1"/>
</dbReference>
<dbReference type="AlphaFoldDB" id="A0A0A1A518"/>
<evidence type="ECO:0000313" key="4">
    <source>
        <dbReference type="Proteomes" id="UP000271008"/>
    </source>
</evidence>
<evidence type="ECO:0000313" key="5">
    <source>
        <dbReference type="Proteomes" id="UP000514715"/>
    </source>
</evidence>
<reference evidence="2 5" key="4">
    <citation type="submission" date="2020-06" db="EMBL/GenBank/DDBJ databases">
        <title>REHAB project genomes.</title>
        <authorList>
            <person name="Shaw L.P."/>
        </authorList>
    </citation>
    <scope>NUCLEOTIDE SEQUENCE [LARGE SCALE GENOMIC DNA]</scope>
    <source>
        <strain evidence="2 5">RHB07-C04</strain>
    </source>
</reference>
<dbReference type="EMBL" id="CP057975">
    <property type="protein sequence ID" value="QMP43903.1"/>
    <property type="molecule type" value="Genomic_DNA"/>
</dbReference>
<proteinExistence type="predicted"/>
<evidence type="ECO:0000313" key="2">
    <source>
        <dbReference type="EMBL" id="QMP43903.1"/>
    </source>
</evidence>
<dbReference type="Proteomes" id="UP000514715">
    <property type="component" value="Chromosome"/>
</dbReference>
<dbReference type="Proteomes" id="UP000271008">
    <property type="component" value="Unassembled WGS sequence"/>
</dbReference>
<dbReference type="EMBL" id="RQTU01000028">
    <property type="protein sequence ID" value="RRD73114.1"/>
    <property type="molecule type" value="Genomic_DNA"/>
</dbReference>
<dbReference type="EMBL" id="DABGZR010000031">
    <property type="protein sequence ID" value="HAJ0998033.1"/>
    <property type="molecule type" value="Genomic_DNA"/>
</dbReference>
<evidence type="ECO:0000313" key="3">
    <source>
        <dbReference type="EMBL" id="RRD73114.1"/>
    </source>
</evidence>
<reference evidence="1" key="3">
    <citation type="submission" date="2019-09" db="EMBL/GenBank/DDBJ databases">
        <authorList>
            <consortium name="NCBI Pathogen Detection Project"/>
        </authorList>
    </citation>
    <scope>NUCLEOTIDE SEQUENCE</scope>
    <source>
        <strain evidence="1">EC00605</strain>
    </source>
</reference>
<gene>
    <name evidence="3" type="ORF">EIA08_20910</name>
    <name evidence="1" type="ORF">HL601_20930</name>
    <name evidence="2" type="ORF">HVW04_03080</name>
</gene>
<evidence type="ECO:0008006" key="6">
    <source>
        <dbReference type="Google" id="ProtNLM"/>
    </source>
</evidence>
<reference evidence="1" key="1">
    <citation type="journal article" date="2018" name="Genome Biol.">
        <title>SKESA: strategic k-mer extension for scrupulous assemblies.</title>
        <authorList>
            <person name="Souvorov A."/>
            <person name="Agarwala R."/>
            <person name="Lipman D.J."/>
        </authorList>
    </citation>
    <scope>NUCLEOTIDE SEQUENCE [LARGE SCALE GENOMIC DNA]</scope>
    <source>
        <strain evidence="1">EC00605</strain>
    </source>
</reference>
<sequence length="92" mass="10858">MKDFTLKFRDREGYKAFLNEINWEDNEVLQDQLLIDEIGFAFDEVGRNADDEPIYQRRDGYFVNIRILDEKLDASPFTGNVVILDAPLREWA</sequence>
<organism evidence="1">
    <name type="scientific">Escherichia coli</name>
    <dbReference type="NCBI Taxonomy" id="562"/>
    <lineage>
        <taxon>Bacteria</taxon>
        <taxon>Pseudomonadati</taxon>
        <taxon>Pseudomonadota</taxon>
        <taxon>Gammaproteobacteria</taxon>
        <taxon>Enterobacterales</taxon>
        <taxon>Enterobacteriaceae</taxon>
        <taxon>Escherichia</taxon>
    </lineage>
</organism>
<accession>A0A0A1A518</accession>
<protein>
    <recommendedName>
        <fullName evidence="6">Prophage protein</fullName>
    </recommendedName>
</protein>
<name>A0A0A1A518_ECOLX</name>